<comment type="caution">
    <text evidence="2">The sequence shown here is derived from an EMBL/GenBank/DDBJ whole genome shotgun (WGS) entry which is preliminary data.</text>
</comment>
<evidence type="ECO:0000313" key="2">
    <source>
        <dbReference type="EMBL" id="MDN4166247.1"/>
    </source>
</evidence>
<keyword evidence="1" id="KW-0732">Signal</keyword>
<dbReference type="RefSeq" id="WP_320004784.1">
    <property type="nucleotide sequence ID" value="NZ_JAUHJS010000006.1"/>
</dbReference>
<dbReference type="EMBL" id="JAUHJS010000006">
    <property type="protein sequence ID" value="MDN4166247.1"/>
    <property type="molecule type" value="Genomic_DNA"/>
</dbReference>
<feature type="signal peptide" evidence="1">
    <location>
        <begin position="1"/>
        <end position="21"/>
    </location>
</feature>
<evidence type="ECO:0000256" key="1">
    <source>
        <dbReference type="SAM" id="SignalP"/>
    </source>
</evidence>
<name>A0ABT8F736_9BACT</name>
<dbReference type="Proteomes" id="UP001168552">
    <property type="component" value="Unassembled WGS sequence"/>
</dbReference>
<gene>
    <name evidence="2" type="ORF">QWY31_12095</name>
</gene>
<keyword evidence="3" id="KW-1185">Reference proteome</keyword>
<organism evidence="2 3">
    <name type="scientific">Shiella aurantiaca</name>
    <dbReference type="NCBI Taxonomy" id="3058365"/>
    <lineage>
        <taxon>Bacteria</taxon>
        <taxon>Pseudomonadati</taxon>
        <taxon>Bacteroidota</taxon>
        <taxon>Cytophagia</taxon>
        <taxon>Cytophagales</taxon>
        <taxon>Shiellaceae</taxon>
        <taxon>Shiella</taxon>
    </lineage>
</organism>
<proteinExistence type="predicted"/>
<reference evidence="2" key="1">
    <citation type="submission" date="2023-06" db="EMBL/GenBank/DDBJ databases">
        <title>Cytophagales bacterium Strain LB-30, isolated from soil.</title>
        <authorList>
            <person name="Liu B."/>
        </authorList>
    </citation>
    <scope>NUCLEOTIDE SEQUENCE</scope>
    <source>
        <strain evidence="2">LB-30</strain>
    </source>
</reference>
<evidence type="ECO:0008006" key="4">
    <source>
        <dbReference type="Google" id="ProtNLM"/>
    </source>
</evidence>
<protein>
    <recommendedName>
        <fullName evidence="4">Outer membrane protein beta-barrel domain-containing protein</fullName>
    </recommendedName>
</protein>
<accession>A0ABT8F736</accession>
<sequence length="240" mass="26800">MRYPKSIFFFLLMVLPWGAWSQVDNVPEYGKQYIYGINKSSHSGLIGGLVYRFSWALSPRTYHTIAVEALNIKHPRENRVQSGVTGNLFIPGKTNYLYAIRTTYGRDWLLFKKAPQQGVQINGIATAGPVFGLLAPYYVQTGPANGQRVNEPYDPNKHQISEIYGSGGLFQGLPESSVNIGLSAKVGLSFEFGTYKSNLAGFETGFAIDAFTKQMEIMPFAKNRAVFPSAYLNLFWGSRR</sequence>
<evidence type="ECO:0000313" key="3">
    <source>
        <dbReference type="Proteomes" id="UP001168552"/>
    </source>
</evidence>
<feature type="chain" id="PRO_5046747945" description="Outer membrane protein beta-barrel domain-containing protein" evidence="1">
    <location>
        <begin position="22"/>
        <end position="240"/>
    </location>
</feature>